<dbReference type="PROSITE" id="PS50811">
    <property type="entry name" value="WRKY"/>
    <property type="match status" value="1"/>
</dbReference>
<protein>
    <submittedName>
        <fullName evidence="7">Probable WRKY transcription factor 40</fullName>
    </submittedName>
</protein>
<evidence type="ECO:0000256" key="2">
    <source>
        <dbReference type="ARBA" id="ARBA00023015"/>
    </source>
</evidence>
<organism evidence="6 7">
    <name type="scientific">Nelumbo nucifera</name>
    <name type="common">Sacred lotus</name>
    <dbReference type="NCBI Taxonomy" id="4432"/>
    <lineage>
        <taxon>Eukaryota</taxon>
        <taxon>Viridiplantae</taxon>
        <taxon>Streptophyta</taxon>
        <taxon>Embryophyta</taxon>
        <taxon>Tracheophyta</taxon>
        <taxon>Spermatophyta</taxon>
        <taxon>Magnoliopsida</taxon>
        <taxon>Proteales</taxon>
        <taxon>Nelumbonaceae</taxon>
        <taxon>Nelumbo</taxon>
    </lineage>
</organism>
<evidence type="ECO:0000256" key="3">
    <source>
        <dbReference type="ARBA" id="ARBA00023125"/>
    </source>
</evidence>
<evidence type="ECO:0000256" key="4">
    <source>
        <dbReference type="ARBA" id="ARBA00023163"/>
    </source>
</evidence>
<keyword evidence="4" id="KW-0804">Transcription</keyword>
<sequence>MDAQQNISTGEKVQELEAEVERLRKENENLSLLFGVIHSNYNSLKSQLQLRQIQERGGLFACTESCSSQESNKRAKIEFPKEKTSQVLFRTDSTDTSLVVKDGYQWRKYGQKITKDNPSPRAYFRCFMSPRCPVKKKVQRCLLDRSLLVATYEGEHNHEPDARHVSPSLTNGLVMASTTSSYSPTVNPFAPNITLDLTLSGTNQEMKEPSQRFVEDSKNRIEDYVTSLRRIQTSLRP</sequence>
<dbReference type="PANTHER" id="PTHR31429">
    <property type="entry name" value="WRKY TRANSCRIPTION FACTOR 36-RELATED"/>
    <property type="match status" value="1"/>
</dbReference>
<evidence type="ECO:0000256" key="1">
    <source>
        <dbReference type="ARBA" id="ARBA00004123"/>
    </source>
</evidence>
<dbReference type="STRING" id="4432.A0A1U8QBP8"/>
<dbReference type="GO" id="GO:0005634">
    <property type="term" value="C:nucleus"/>
    <property type="evidence" value="ECO:0007669"/>
    <property type="project" value="UniProtKB-SubCell"/>
</dbReference>
<keyword evidence="5" id="KW-0539">Nucleus</keyword>
<evidence type="ECO:0000313" key="6">
    <source>
        <dbReference type="Proteomes" id="UP000189703"/>
    </source>
</evidence>
<dbReference type="PANTHER" id="PTHR31429:SF38">
    <property type="entry name" value="WRKY TRANSCRIPTION FACTOR 40-RELATED"/>
    <property type="match status" value="1"/>
</dbReference>
<keyword evidence="2" id="KW-0805">Transcription regulation</keyword>
<dbReference type="KEGG" id="nnu:104610724"/>
<accession>A0A1U8QBP8</accession>
<dbReference type="OMA" id="SAQNIDC"/>
<dbReference type="InterPro" id="IPR036576">
    <property type="entry name" value="WRKY_dom_sf"/>
</dbReference>
<dbReference type="GO" id="GO:0043565">
    <property type="term" value="F:sequence-specific DNA binding"/>
    <property type="evidence" value="ECO:0007669"/>
    <property type="project" value="InterPro"/>
</dbReference>
<evidence type="ECO:0000313" key="7">
    <source>
        <dbReference type="RefSeq" id="XP_019055526.1"/>
    </source>
</evidence>
<dbReference type="Gene3D" id="2.20.25.80">
    <property type="entry name" value="WRKY domain"/>
    <property type="match status" value="1"/>
</dbReference>
<proteinExistence type="predicted"/>
<dbReference type="Pfam" id="PF03106">
    <property type="entry name" value="WRKY"/>
    <property type="match status" value="1"/>
</dbReference>
<comment type="subcellular location">
    <subcellularLocation>
        <location evidence="1">Nucleus</location>
    </subcellularLocation>
</comment>
<dbReference type="AlphaFoldDB" id="A0A1U8QBP8"/>
<dbReference type="RefSeq" id="XP_019055526.1">
    <property type="nucleotide sequence ID" value="XM_019199981.1"/>
</dbReference>
<evidence type="ECO:0000256" key="5">
    <source>
        <dbReference type="ARBA" id="ARBA00023242"/>
    </source>
</evidence>
<gene>
    <name evidence="7" type="primary">LOC104610724</name>
</gene>
<name>A0A1U8QBP8_NELNU</name>
<dbReference type="InterPro" id="IPR044810">
    <property type="entry name" value="WRKY_plant"/>
</dbReference>
<keyword evidence="3" id="KW-0238">DNA-binding</keyword>
<dbReference type="InterPro" id="IPR003657">
    <property type="entry name" value="WRKY_dom"/>
</dbReference>
<keyword evidence="6" id="KW-1185">Reference proteome</keyword>
<dbReference type="OrthoDB" id="1931489at2759"/>
<dbReference type="SMART" id="SM00774">
    <property type="entry name" value="WRKY"/>
    <property type="match status" value="1"/>
</dbReference>
<reference evidence="7" key="1">
    <citation type="submission" date="2025-08" db="UniProtKB">
        <authorList>
            <consortium name="RefSeq"/>
        </authorList>
    </citation>
    <scope>IDENTIFICATION</scope>
</reference>
<dbReference type="GO" id="GO:0003700">
    <property type="term" value="F:DNA-binding transcription factor activity"/>
    <property type="evidence" value="ECO:0007669"/>
    <property type="project" value="InterPro"/>
</dbReference>
<dbReference type="GeneID" id="104610724"/>
<dbReference type="Proteomes" id="UP000189703">
    <property type="component" value="Unplaced"/>
</dbReference>
<dbReference type="SUPFAM" id="SSF118290">
    <property type="entry name" value="WRKY DNA-binding domain"/>
    <property type="match status" value="1"/>
</dbReference>